<sequence length="306" mass="35897">MHRRRKRRFYEELLKKAESLFIIKCKDLNTGSDDELTKWRKVEDIAASVQCDGSRISMEIFKKLLLNSRLLEKNENGTLFRRNSNCPPCRACTIYVERLEETMTKQELFKIFSRYGFVVDIFMPEKRLKNGTTTLNKGFAFIQYDNAASVVRACTDVKLEDPDDVKSFIPETTFTGNPTAETERNAIGRTQYPLTTTLRTAGKRRRSPKNRRRRKLLAFQRKQDTTKKFYVISWNEWKRLKREYLKEQANSFRLLKKKLMPYRQMVSRLGIDSSMRGRDKSSACSKYGSEYGVQLNPQSRDRGLVS</sequence>
<evidence type="ECO:0000313" key="6">
    <source>
        <dbReference type="WBParaSite" id="SBAD_0000561001-mRNA-1"/>
    </source>
</evidence>
<name>A0A183IP46_9BILA</name>
<dbReference type="GO" id="GO:0003723">
    <property type="term" value="F:RNA binding"/>
    <property type="evidence" value="ECO:0007669"/>
    <property type="project" value="UniProtKB-UniRule"/>
</dbReference>
<protein>
    <submittedName>
        <fullName evidence="6">RRM domain-containing protein</fullName>
    </submittedName>
</protein>
<organism evidence="6">
    <name type="scientific">Soboliphyme baturini</name>
    <dbReference type="NCBI Taxonomy" id="241478"/>
    <lineage>
        <taxon>Eukaryota</taxon>
        <taxon>Metazoa</taxon>
        <taxon>Ecdysozoa</taxon>
        <taxon>Nematoda</taxon>
        <taxon>Enoplea</taxon>
        <taxon>Dorylaimia</taxon>
        <taxon>Dioctophymatida</taxon>
        <taxon>Dioctophymatoidea</taxon>
        <taxon>Soboliphymatidae</taxon>
        <taxon>Soboliphyme</taxon>
    </lineage>
</organism>
<dbReference type="SMART" id="SM00360">
    <property type="entry name" value="RRM"/>
    <property type="match status" value="1"/>
</dbReference>
<evidence type="ECO:0000259" key="3">
    <source>
        <dbReference type="PROSITE" id="PS50102"/>
    </source>
</evidence>
<dbReference type="InterPro" id="IPR035979">
    <property type="entry name" value="RBD_domain_sf"/>
</dbReference>
<keyword evidence="1" id="KW-0694">RNA-binding</keyword>
<evidence type="ECO:0000313" key="5">
    <source>
        <dbReference type="Proteomes" id="UP000270296"/>
    </source>
</evidence>
<accession>A0A183IP46</accession>
<reference evidence="6" key="1">
    <citation type="submission" date="2016-06" db="UniProtKB">
        <authorList>
            <consortium name="WormBaseParasite"/>
        </authorList>
    </citation>
    <scope>IDENTIFICATION</scope>
</reference>
<dbReference type="SUPFAM" id="SSF54928">
    <property type="entry name" value="RNA-binding domain, RBD"/>
    <property type="match status" value="1"/>
</dbReference>
<evidence type="ECO:0000256" key="1">
    <source>
        <dbReference type="PROSITE-ProRule" id="PRU00176"/>
    </source>
</evidence>
<dbReference type="AlphaFoldDB" id="A0A183IP46"/>
<dbReference type="WBParaSite" id="SBAD_0000561001-mRNA-1">
    <property type="protein sequence ID" value="SBAD_0000561001-mRNA-1"/>
    <property type="gene ID" value="SBAD_0000561001"/>
</dbReference>
<dbReference type="OrthoDB" id="252020at2759"/>
<dbReference type="EMBL" id="UZAM01008961">
    <property type="protein sequence ID" value="VDP07113.1"/>
    <property type="molecule type" value="Genomic_DNA"/>
</dbReference>
<gene>
    <name evidence="4" type="ORF">SBAD_LOCUS5393</name>
</gene>
<evidence type="ECO:0000313" key="4">
    <source>
        <dbReference type="EMBL" id="VDP07113.1"/>
    </source>
</evidence>
<dbReference type="InterPro" id="IPR000504">
    <property type="entry name" value="RRM_dom"/>
</dbReference>
<feature type="region of interest" description="Disordered" evidence="2">
    <location>
        <begin position="273"/>
        <end position="306"/>
    </location>
</feature>
<evidence type="ECO:0000256" key="2">
    <source>
        <dbReference type="SAM" id="MobiDB-lite"/>
    </source>
</evidence>
<dbReference type="Pfam" id="PF00076">
    <property type="entry name" value="RRM_1"/>
    <property type="match status" value="1"/>
</dbReference>
<dbReference type="Proteomes" id="UP000270296">
    <property type="component" value="Unassembled WGS sequence"/>
</dbReference>
<dbReference type="Gene3D" id="3.30.70.330">
    <property type="match status" value="1"/>
</dbReference>
<dbReference type="InterPro" id="IPR012677">
    <property type="entry name" value="Nucleotide-bd_a/b_plait_sf"/>
</dbReference>
<keyword evidence="5" id="KW-1185">Reference proteome</keyword>
<proteinExistence type="predicted"/>
<reference evidence="4 5" key="2">
    <citation type="submission" date="2018-11" db="EMBL/GenBank/DDBJ databases">
        <authorList>
            <consortium name="Pathogen Informatics"/>
        </authorList>
    </citation>
    <scope>NUCLEOTIDE SEQUENCE [LARGE SCALE GENOMIC DNA]</scope>
</reference>
<feature type="domain" description="RRM" evidence="3">
    <location>
        <begin position="92"/>
        <end position="164"/>
    </location>
</feature>
<dbReference type="PROSITE" id="PS50102">
    <property type="entry name" value="RRM"/>
    <property type="match status" value="1"/>
</dbReference>